<dbReference type="SUPFAM" id="SSF50104">
    <property type="entry name" value="Translation proteins SH3-like domain"/>
    <property type="match status" value="1"/>
</dbReference>
<dbReference type="EMBL" id="BAABJI010000002">
    <property type="protein sequence ID" value="GAA4917171.1"/>
    <property type="molecule type" value="Genomic_DNA"/>
</dbReference>
<proteinExistence type="predicted"/>
<dbReference type="Proteomes" id="UP001501436">
    <property type="component" value="Unassembled WGS sequence"/>
</dbReference>
<evidence type="ECO:0000313" key="2">
    <source>
        <dbReference type="Proteomes" id="UP001501436"/>
    </source>
</evidence>
<dbReference type="InterPro" id="IPR014722">
    <property type="entry name" value="Rib_uL2_dom2"/>
</dbReference>
<gene>
    <name evidence="1" type="ORF">GCM10023313_20980</name>
</gene>
<sequence length="61" mass="7291">MDTTQKFNVGDRVTATEGPMKNVYGTVVLFDRSQNRYLVRYGEKQQLYFQEDQLRIWDNQV</sequence>
<reference evidence="2" key="1">
    <citation type="journal article" date="2019" name="Int. J. Syst. Evol. Microbiol.">
        <title>The Global Catalogue of Microorganisms (GCM) 10K type strain sequencing project: providing services to taxonomists for standard genome sequencing and annotation.</title>
        <authorList>
            <consortium name="The Broad Institute Genomics Platform"/>
            <consortium name="The Broad Institute Genome Sequencing Center for Infectious Disease"/>
            <person name="Wu L."/>
            <person name="Ma J."/>
        </authorList>
    </citation>
    <scope>NUCLEOTIDE SEQUENCE [LARGE SCALE GENOMIC DNA]</scope>
    <source>
        <strain evidence="2">JCM 18283</strain>
    </source>
</reference>
<organism evidence="1 2">
    <name type="scientific">Mucilaginibacter defluvii</name>
    <dbReference type="NCBI Taxonomy" id="1196019"/>
    <lineage>
        <taxon>Bacteria</taxon>
        <taxon>Pseudomonadati</taxon>
        <taxon>Bacteroidota</taxon>
        <taxon>Sphingobacteriia</taxon>
        <taxon>Sphingobacteriales</taxon>
        <taxon>Sphingobacteriaceae</taxon>
        <taxon>Mucilaginibacter</taxon>
    </lineage>
</organism>
<evidence type="ECO:0000313" key="1">
    <source>
        <dbReference type="EMBL" id="GAA4917171.1"/>
    </source>
</evidence>
<comment type="caution">
    <text evidence="1">The sequence shown here is derived from an EMBL/GenBank/DDBJ whole genome shotgun (WGS) entry which is preliminary data.</text>
</comment>
<protein>
    <submittedName>
        <fullName evidence="1">Uncharacterized protein</fullName>
    </submittedName>
</protein>
<dbReference type="Gene3D" id="2.30.30.30">
    <property type="match status" value="1"/>
</dbReference>
<dbReference type="InterPro" id="IPR008991">
    <property type="entry name" value="Translation_prot_SH3-like_sf"/>
</dbReference>
<keyword evidence="2" id="KW-1185">Reference proteome</keyword>
<accession>A0ABP9FV33</accession>
<name>A0ABP9FV33_9SPHI</name>